<dbReference type="PANTHER" id="PTHR10909">
    <property type="entry name" value="ELECTRON TRANSPORT OXIDOREDUCTASE"/>
    <property type="match status" value="1"/>
</dbReference>
<dbReference type="Ensembl" id="ENSOTST00005061396.2">
    <property type="protein sequence ID" value="ENSOTSP00005056383.2"/>
    <property type="gene ID" value="ENSOTSG00005026037.2"/>
</dbReference>
<evidence type="ECO:0000256" key="14">
    <source>
        <dbReference type="ARBA" id="ARBA00036397"/>
    </source>
</evidence>
<dbReference type="InterPro" id="IPR029320">
    <property type="entry name" value="Acyl-CoA_ox_N"/>
</dbReference>
<evidence type="ECO:0000256" key="21">
    <source>
        <dbReference type="ARBA" id="ARBA00048334"/>
    </source>
</evidence>
<feature type="binding site" evidence="27">
    <location>
        <position position="173"/>
    </location>
    <ligand>
        <name>FAD</name>
        <dbReference type="ChEBI" id="CHEBI:57692"/>
    </ligand>
</feature>
<feature type="domain" description="Acyl-coenzyme A oxidase N-terminal" evidence="30">
    <location>
        <begin position="15"/>
        <end position="127"/>
    </location>
</feature>
<dbReference type="CDD" id="cd01150">
    <property type="entry name" value="AXO"/>
    <property type="match status" value="1"/>
</dbReference>
<dbReference type="GO" id="GO:0071949">
    <property type="term" value="F:FAD binding"/>
    <property type="evidence" value="ECO:0007669"/>
    <property type="project" value="InterPro"/>
</dbReference>
<evidence type="ECO:0000256" key="23">
    <source>
        <dbReference type="ARBA" id="ARBA00048450"/>
    </source>
</evidence>
<evidence type="ECO:0000256" key="16">
    <source>
        <dbReference type="ARBA" id="ARBA00036444"/>
    </source>
</evidence>
<evidence type="ECO:0000256" key="19">
    <source>
        <dbReference type="ARBA" id="ARBA00036791"/>
    </source>
</evidence>
<comment type="catalytic activity">
    <reaction evidence="13">
        <text>(6Z,9Z,12Z,15Z,18Z,21Z)-tetracosahexaenoyl-CoA + O2 = (2E,6Z,9Z,12Z,15Z,18Z,21Z)-tetracosaheptaenoyl-CoA + H2O2</text>
        <dbReference type="Rhea" id="RHEA:39119"/>
        <dbReference type="ChEBI" id="CHEBI:15379"/>
        <dbReference type="ChEBI" id="CHEBI:16240"/>
        <dbReference type="ChEBI" id="CHEBI:74086"/>
        <dbReference type="ChEBI" id="CHEBI:76360"/>
    </reaction>
    <physiologicalReaction direction="left-to-right" evidence="13">
        <dbReference type="Rhea" id="RHEA:39120"/>
    </physiologicalReaction>
</comment>
<evidence type="ECO:0000256" key="3">
    <source>
        <dbReference type="ARBA" id="ARBA00004846"/>
    </source>
</evidence>
<dbReference type="PIRSF" id="PIRSF000168">
    <property type="entry name" value="Acyl-CoA_oxidase"/>
    <property type="match status" value="1"/>
</dbReference>
<feature type="domain" description="Acyl-CoA oxidase/dehydrogenase middle" evidence="29">
    <location>
        <begin position="131"/>
        <end position="240"/>
    </location>
</feature>
<dbReference type="InterPro" id="IPR012258">
    <property type="entry name" value="Acyl-CoA_oxidase"/>
</dbReference>
<dbReference type="InterPro" id="IPR034171">
    <property type="entry name" value="ACO"/>
</dbReference>
<dbReference type="Proteomes" id="UP000694402">
    <property type="component" value="Unassembled WGS sequence"/>
</dbReference>
<dbReference type="Gene3D" id="2.40.110.10">
    <property type="entry name" value="Butyryl-CoA Dehydrogenase, subunit A, domain 2"/>
    <property type="match status" value="1"/>
</dbReference>
<comment type="catalytic activity">
    <reaction evidence="22">
        <text>tetracosanoyl-CoA + O2 = (2E)-tetracosenoyl-CoA + H2O2</text>
        <dbReference type="Rhea" id="RHEA:40319"/>
        <dbReference type="ChEBI" id="CHEBI:15379"/>
        <dbReference type="ChEBI" id="CHEBI:16240"/>
        <dbReference type="ChEBI" id="CHEBI:65052"/>
        <dbReference type="ChEBI" id="CHEBI:74693"/>
    </reaction>
    <physiologicalReaction direction="left-to-right" evidence="22">
        <dbReference type="Rhea" id="RHEA:40320"/>
    </physiologicalReaction>
</comment>
<reference evidence="32" key="1">
    <citation type="submission" date="2025-08" db="UniProtKB">
        <authorList>
            <consortium name="Ensembl"/>
        </authorList>
    </citation>
    <scope>IDENTIFICATION</scope>
</reference>
<dbReference type="FunFam" id="2.40.110.10:FF:000003">
    <property type="entry name" value="Acyl-coenzyme A oxidase"/>
    <property type="match status" value="1"/>
</dbReference>
<feature type="domain" description="Acyl-CoA oxidase C-terminal" evidence="28">
    <location>
        <begin position="473"/>
        <end position="651"/>
    </location>
</feature>
<comment type="catalytic activity">
    <reaction evidence="12">
        <text>decanoyl-CoA + O2 = (2E)-decenoyl-CoA + H2O2</text>
        <dbReference type="Rhea" id="RHEA:40179"/>
        <dbReference type="ChEBI" id="CHEBI:15379"/>
        <dbReference type="ChEBI" id="CHEBI:16240"/>
        <dbReference type="ChEBI" id="CHEBI:61406"/>
        <dbReference type="ChEBI" id="CHEBI:61430"/>
    </reaction>
    <physiologicalReaction direction="left-to-right" evidence="12">
        <dbReference type="Rhea" id="RHEA:40180"/>
    </physiologicalReaction>
</comment>
<feature type="binding site" evidence="27">
    <location>
        <position position="134"/>
    </location>
    <ligand>
        <name>FAD</name>
        <dbReference type="ChEBI" id="CHEBI:57692"/>
    </ligand>
</feature>
<organism evidence="32 33">
    <name type="scientific">Oncorhynchus tshawytscha</name>
    <name type="common">Chinook salmon</name>
    <name type="synonym">Salmo tshawytscha</name>
    <dbReference type="NCBI Taxonomy" id="74940"/>
    <lineage>
        <taxon>Eukaryota</taxon>
        <taxon>Metazoa</taxon>
        <taxon>Chordata</taxon>
        <taxon>Craniata</taxon>
        <taxon>Vertebrata</taxon>
        <taxon>Euteleostomi</taxon>
        <taxon>Actinopterygii</taxon>
        <taxon>Neopterygii</taxon>
        <taxon>Teleostei</taxon>
        <taxon>Protacanthopterygii</taxon>
        <taxon>Salmoniformes</taxon>
        <taxon>Salmonidae</taxon>
        <taxon>Salmoninae</taxon>
        <taxon>Oncorhynchus</taxon>
    </lineage>
</organism>
<dbReference type="Pfam" id="PF02770">
    <property type="entry name" value="Acyl-CoA_dh_M"/>
    <property type="match status" value="1"/>
</dbReference>
<dbReference type="SUPFAM" id="SSF56645">
    <property type="entry name" value="Acyl-CoA dehydrogenase NM domain-like"/>
    <property type="match status" value="1"/>
</dbReference>
<comment type="catalytic activity">
    <reaction evidence="23">
        <text>octadecanoyl-CoA + O2 = (2E)-octadecenoyl-CoA + H2O2</text>
        <dbReference type="Rhea" id="RHEA:38971"/>
        <dbReference type="ChEBI" id="CHEBI:15379"/>
        <dbReference type="ChEBI" id="CHEBI:16240"/>
        <dbReference type="ChEBI" id="CHEBI:57394"/>
        <dbReference type="ChEBI" id="CHEBI:71412"/>
    </reaction>
    <physiologicalReaction direction="left-to-right" evidence="23">
        <dbReference type="Rhea" id="RHEA:38972"/>
    </physiologicalReaction>
</comment>
<keyword evidence="11" id="KW-0576">Peroxisome</keyword>
<evidence type="ECO:0000256" key="9">
    <source>
        <dbReference type="ARBA" id="ARBA00023002"/>
    </source>
</evidence>
<dbReference type="SUPFAM" id="SSF47203">
    <property type="entry name" value="Acyl-CoA dehydrogenase C-terminal domain-like"/>
    <property type="match status" value="2"/>
</dbReference>
<dbReference type="Pfam" id="PF22924">
    <property type="entry name" value="ACOX_C_alpha1"/>
    <property type="match status" value="1"/>
</dbReference>
<comment type="subcellular location">
    <subcellularLocation>
        <location evidence="2">Peroxisome</location>
    </subcellularLocation>
</comment>
<evidence type="ECO:0000256" key="11">
    <source>
        <dbReference type="ARBA" id="ARBA00023140"/>
    </source>
</evidence>
<feature type="domain" description="Acyl-CoA oxidase C-alpha1" evidence="31">
    <location>
        <begin position="270"/>
        <end position="431"/>
    </location>
</feature>
<reference evidence="32" key="2">
    <citation type="submission" date="2025-09" db="UniProtKB">
        <authorList>
            <consortium name="Ensembl"/>
        </authorList>
    </citation>
    <scope>IDENTIFICATION</scope>
</reference>
<dbReference type="Pfam" id="PF01756">
    <property type="entry name" value="ACOX"/>
    <property type="match status" value="1"/>
</dbReference>
<gene>
    <name evidence="32" type="primary">ACOX1</name>
</gene>
<evidence type="ECO:0000256" key="4">
    <source>
        <dbReference type="ARBA" id="ARBA00006288"/>
    </source>
</evidence>
<dbReference type="PANTHER" id="PTHR10909:SF250">
    <property type="entry name" value="PEROXISOMAL ACYL-COENZYME A OXIDASE 1"/>
    <property type="match status" value="1"/>
</dbReference>
<evidence type="ECO:0000259" key="29">
    <source>
        <dbReference type="Pfam" id="PF02770"/>
    </source>
</evidence>
<evidence type="ECO:0000256" key="24">
    <source>
        <dbReference type="ARBA" id="ARBA00048946"/>
    </source>
</evidence>
<dbReference type="GO" id="GO:0000038">
    <property type="term" value="P:very long-chain fatty acid metabolic process"/>
    <property type="evidence" value="ECO:0007669"/>
    <property type="project" value="TreeGrafter"/>
</dbReference>
<comment type="catalytic activity">
    <reaction evidence="21">
        <text>octanoyl-CoA + O2 = (2E)-octenoyl-CoA + H2O2</text>
        <dbReference type="Rhea" id="RHEA:40175"/>
        <dbReference type="ChEBI" id="CHEBI:15379"/>
        <dbReference type="ChEBI" id="CHEBI:16240"/>
        <dbReference type="ChEBI" id="CHEBI:57386"/>
        <dbReference type="ChEBI" id="CHEBI:62242"/>
    </reaction>
    <physiologicalReaction direction="left-to-right" evidence="21">
        <dbReference type="Rhea" id="RHEA:40176"/>
    </physiologicalReaction>
</comment>
<comment type="pathway">
    <text evidence="3">Lipid metabolism; peroxisomal fatty acid beta-oxidation.</text>
</comment>
<dbReference type="AlphaFoldDB" id="A0A8C8GY96"/>
<protein>
    <recommendedName>
        <fullName evidence="25">Acyl-coenzyme A oxidase</fullName>
    </recommendedName>
</protein>
<dbReference type="FunFam" id="1.10.540.10:FF:000006">
    <property type="entry name" value="Acyl-coenzyme A oxidase"/>
    <property type="match status" value="1"/>
</dbReference>
<dbReference type="InterPro" id="IPR037069">
    <property type="entry name" value="AcylCoA_DH/ox_N_sf"/>
</dbReference>
<keyword evidence="6 25" id="KW-0285">Flavoprotein</keyword>
<dbReference type="FunFam" id="1.20.140.10:FF:000007">
    <property type="entry name" value="Acyl-coenzyme A oxidase"/>
    <property type="match status" value="1"/>
</dbReference>
<evidence type="ECO:0000256" key="8">
    <source>
        <dbReference type="ARBA" id="ARBA00022832"/>
    </source>
</evidence>
<evidence type="ECO:0000256" key="20">
    <source>
        <dbReference type="ARBA" id="ARBA00036893"/>
    </source>
</evidence>
<evidence type="ECO:0000259" key="31">
    <source>
        <dbReference type="Pfam" id="PF22924"/>
    </source>
</evidence>
<keyword evidence="10" id="KW-0443">Lipid metabolism</keyword>
<dbReference type="InterPro" id="IPR046373">
    <property type="entry name" value="Acyl-CoA_Oxase/DH_mid-dom_sf"/>
</dbReference>
<accession>A0A8C8GY96</accession>
<evidence type="ECO:0000259" key="30">
    <source>
        <dbReference type="Pfam" id="PF14749"/>
    </source>
</evidence>
<evidence type="ECO:0000256" key="22">
    <source>
        <dbReference type="ARBA" id="ARBA00048405"/>
    </source>
</evidence>
<evidence type="ECO:0000256" key="1">
    <source>
        <dbReference type="ARBA" id="ARBA00001974"/>
    </source>
</evidence>
<dbReference type="GO" id="GO:0005504">
    <property type="term" value="F:fatty acid binding"/>
    <property type="evidence" value="ECO:0007669"/>
    <property type="project" value="InterPro"/>
</dbReference>
<evidence type="ECO:0000256" key="7">
    <source>
        <dbReference type="ARBA" id="ARBA00022827"/>
    </source>
</evidence>
<comment type="catalytic activity">
    <reaction evidence="14">
        <text>a 2,3-saturated acyl-CoA + O2 = a (2E)-enoyl-CoA + H2O2</text>
        <dbReference type="Rhea" id="RHEA:38959"/>
        <dbReference type="ChEBI" id="CHEBI:15379"/>
        <dbReference type="ChEBI" id="CHEBI:16240"/>
        <dbReference type="ChEBI" id="CHEBI:58856"/>
        <dbReference type="ChEBI" id="CHEBI:65111"/>
        <dbReference type="EC" id="1.3.3.6"/>
    </reaction>
    <physiologicalReaction direction="left-to-right" evidence="14">
        <dbReference type="Rhea" id="RHEA:38960"/>
    </physiologicalReaction>
</comment>
<name>A0A8C8GY96_ONCTS</name>
<dbReference type="Gene3D" id="1.20.140.10">
    <property type="entry name" value="Butyryl-CoA Dehydrogenase, subunit A, domain 3"/>
    <property type="match status" value="2"/>
</dbReference>
<sequence>MNPDITRERENATFDVEKLTHILDGGIEKTKRRREIESLVISDPDFQSEDLNFLSRSERYDAAVKKSAHMILKLREYGISDPEEIYSTCYGRQALGLHFVMFLPTLYTQCNKQQLKKWVPLAESFKALGTYAQTELGHGTHLRGLETTATYDPATQEFVMNSPTITSIKWWPGGLGKTSNHAIVLAQLHTQGKCHGLQAFIVPLRSMNTHIPLPGVVVGDIGPKFGFDEVDNGYLKLENVRIPRDHMLMKYAKVEADGTYVKPPSAKLTYGTMVFIRSMIVGEAGHALAKSCTIAIRYSSVRHQSEIRPGSPEPQIMDYQTQQYKLFPLLATAYAYKFVGQYMNQVYHRITGDISQGDFSELPELHALSAGLKAFTTWTASAGIEVCRMACGGHGYSRCSALPDIYVNFVPTCTYEGENTVMMLQTARFLIKSYRQASAGHQLSGIVSYLNESERRLQPQSVSSRPTVVNVNDLASLVDAYKLRAAKLVEMAAKSIQQELQKRVSQEDAWNNSAIDLVRASDAHCHYVVVKLFAAKLGEIGDTGVHSVLSTLALLYALQGIQQHSGDFLQTGLLSVPQLSQVSQRLKDLLAQLRPNAVGLVDAFDYRDEMLNSVLGRYDGNVYEHMFEWARRSPLNKTEVHESYHKYLKPLQAKL</sequence>
<proteinExistence type="inferred from homology"/>
<dbReference type="InterPro" id="IPR009100">
    <property type="entry name" value="AcylCoA_DH/oxidase_NM_dom_sf"/>
</dbReference>
<evidence type="ECO:0000256" key="17">
    <source>
        <dbReference type="ARBA" id="ARBA00036704"/>
    </source>
</evidence>
<dbReference type="Pfam" id="PF14749">
    <property type="entry name" value="Acyl-CoA_ox_N"/>
    <property type="match status" value="1"/>
</dbReference>
<dbReference type="FunFam" id="1.20.140.10:FF:000005">
    <property type="entry name" value="Acyl-coenzyme A oxidase"/>
    <property type="match status" value="1"/>
</dbReference>
<keyword evidence="8" id="KW-0276">Fatty acid metabolism</keyword>
<evidence type="ECO:0000256" key="27">
    <source>
        <dbReference type="PIRSR" id="PIRSR000168-2"/>
    </source>
</evidence>
<keyword evidence="33" id="KW-1185">Reference proteome</keyword>
<comment type="catalytic activity">
    <reaction evidence="20">
        <text>hexadecanoyl-CoA + O2 = (2E)-hexadecenoyl-CoA + H2O2</text>
        <dbReference type="Rhea" id="RHEA:40167"/>
        <dbReference type="ChEBI" id="CHEBI:15379"/>
        <dbReference type="ChEBI" id="CHEBI:16240"/>
        <dbReference type="ChEBI" id="CHEBI:57379"/>
        <dbReference type="ChEBI" id="CHEBI:61526"/>
    </reaction>
    <physiologicalReaction direction="left-to-right" evidence="20">
        <dbReference type="Rhea" id="RHEA:40168"/>
    </physiologicalReaction>
</comment>
<dbReference type="Gene3D" id="1.10.540.10">
    <property type="entry name" value="Acyl-CoA dehydrogenase/oxidase, N-terminal domain"/>
    <property type="match status" value="1"/>
</dbReference>
<evidence type="ECO:0000256" key="25">
    <source>
        <dbReference type="PIRNR" id="PIRNR000168"/>
    </source>
</evidence>
<dbReference type="GO" id="GO:0005777">
    <property type="term" value="C:peroxisome"/>
    <property type="evidence" value="ECO:0007669"/>
    <property type="project" value="UniProtKB-SubCell"/>
</dbReference>
<evidence type="ECO:0000256" key="15">
    <source>
        <dbReference type="ARBA" id="ARBA00036399"/>
    </source>
</evidence>
<evidence type="ECO:0000256" key="6">
    <source>
        <dbReference type="ARBA" id="ARBA00022630"/>
    </source>
</evidence>
<evidence type="ECO:0000256" key="5">
    <source>
        <dbReference type="ARBA" id="ARBA00022553"/>
    </source>
</evidence>
<dbReference type="InterPro" id="IPR036250">
    <property type="entry name" value="AcylCo_DH-like_C"/>
</dbReference>
<dbReference type="InterPro" id="IPR055060">
    <property type="entry name" value="ACOX_C_alpha1"/>
</dbReference>
<dbReference type="GO" id="GO:0055088">
    <property type="term" value="P:lipid homeostasis"/>
    <property type="evidence" value="ECO:0007669"/>
    <property type="project" value="TreeGrafter"/>
</dbReference>
<comment type="catalytic activity">
    <reaction evidence="16">
        <text>(5Z,8Z,11Z,14Z,17Z)-eicosapentaenoyl-CoA + O2 = (2E,5Z,8Z,11Z,14Z,17Z)-eicosahexaenoyl-CoA + H2O2</text>
        <dbReference type="Rhea" id="RHEA:69643"/>
        <dbReference type="ChEBI" id="CHEBI:15379"/>
        <dbReference type="ChEBI" id="CHEBI:16240"/>
        <dbReference type="ChEBI" id="CHEBI:73862"/>
        <dbReference type="ChEBI" id="CHEBI:187901"/>
    </reaction>
    <physiologicalReaction direction="left-to-right" evidence="16">
        <dbReference type="Rhea" id="RHEA:69644"/>
    </physiologicalReaction>
</comment>
<comment type="catalytic activity">
    <reaction evidence="24">
        <text>tetradecanoyl-CoA + O2 = (2E)-tetradecenoyl-CoA + H2O2</text>
        <dbReference type="Rhea" id="RHEA:40183"/>
        <dbReference type="ChEBI" id="CHEBI:15379"/>
        <dbReference type="ChEBI" id="CHEBI:16240"/>
        <dbReference type="ChEBI" id="CHEBI:57385"/>
        <dbReference type="ChEBI" id="CHEBI:61405"/>
    </reaction>
    <physiologicalReaction direction="left-to-right" evidence="24">
        <dbReference type="Rhea" id="RHEA:40184"/>
    </physiologicalReaction>
</comment>
<dbReference type="InterPro" id="IPR006091">
    <property type="entry name" value="Acyl-CoA_Oxase/DH_mid-dom"/>
</dbReference>
<dbReference type="GO" id="GO:0003997">
    <property type="term" value="F:acyl-CoA oxidase activity"/>
    <property type="evidence" value="ECO:0007669"/>
    <property type="project" value="UniProtKB-EC"/>
</dbReference>
<dbReference type="GeneTree" id="ENSGT00940000157287"/>
<evidence type="ECO:0000256" key="18">
    <source>
        <dbReference type="ARBA" id="ARBA00036750"/>
    </source>
</evidence>
<evidence type="ECO:0000256" key="10">
    <source>
        <dbReference type="ARBA" id="ARBA00023098"/>
    </source>
</evidence>
<comment type="cofactor">
    <cofactor evidence="1">
        <name>FAD</name>
        <dbReference type="ChEBI" id="CHEBI:57692"/>
    </cofactor>
</comment>
<comment type="catalytic activity">
    <reaction evidence="18">
        <text>glutaryl-CoA + O2 = (2E)-glutaconyl-CoA + H2O2</text>
        <dbReference type="Rhea" id="RHEA:40315"/>
        <dbReference type="ChEBI" id="CHEBI:15379"/>
        <dbReference type="ChEBI" id="CHEBI:16240"/>
        <dbReference type="ChEBI" id="CHEBI:57353"/>
        <dbReference type="ChEBI" id="CHEBI:57378"/>
    </reaction>
    <physiologicalReaction direction="left-to-right" evidence="18">
        <dbReference type="Rhea" id="RHEA:40316"/>
    </physiologicalReaction>
</comment>
<comment type="catalytic activity">
    <reaction evidence="15">
        <text>hexanoyl-CoA + O2 = (2E)-hexenoyl-CoA + H2O2</text>
        <dbReference type="Rhea" id="RHEA:40311"/>
        <dbReference type="ChEBI" id="CHEBI:15379"/>
        <dbReference type="ChEBI" id="CHEBI:16240"/>
        <dbReference type="ChEBI" id="CHEBI:62077"/>
        <dbReference type="ChEBI" id="CHEBI:62620"/>
    </reaction>
    <physiologicalReaction direction="left-to-right" evidence="15">
        <dbReference type="Rhea" id="RHEA:40312"/>
    </physiologicalReaction>
</comment>
<dbReference type="InterPro" id="IPR002655">
    <property type="entry name" value="Acyl-CoA_oxidase_C"/>
</dbReference>
<keyword evidence="9" id="KW-0560">Oxidoreductase</keyword>
<evidence type="ECO:0000256" key="12">
    <source>
        <dbReference type="ARBA" id="ARBA00036151"/>
    </source>
</evidence>
<comment type="catalytic activity">
    <reaction evidence="17">
        <text>hexadecanedioyl-CoA + O2 = (2E)-hexadecenedioyl-CoA + H2O2</text>
        <dbReference type="Rhea" id="RHEA:40275"/>
        <dbReference type="ChEBI" id="CHEBI:15379"/>
        <dbReference type="ChEBI" id="CHEBI:16240"/>
        <dbReference type="ChEBI" id="CHEBI:77075"/>
        <dbReference type="ChEBI" id="CHEBI:77085"/>
    </reaction>
    <physiologicalReaction direction="left-to-right" evidence="17">
        <dbReference type="Rhea" id="RHEA:40276"/>
    </physiologicalReaction>
</comment>
<evidence type="ECO:0000259" key="28">
    <source>
        <dbReference type="Pfam" id="PF01756"/>
    </source>
</evidence>
<evidence type="ECO:0000256" key="13">
    <source>
        <dbReference type="ARBA" id="ARBA00036338"/>
    </source>
</evidence>
<feature type="active site" description="Proton acceptor" evidence="26">
    <location>
        <position position="416"/>
    </location>
</feature>
<comment type="catalytic activity">
    <reaction evidence="19">
        <text>dodecanoyl-CoA + O2 = (2E)-dodecenoyl-CoA + H2O2</text>
        <dbReference type="Rhea" id="RHEA:40171"/>
        <dbReference type="ChEBI" id="CHEBI:15379"/>
        <dbReference type="ChEBI" id="CHEBI:16240"/>
        <dbReference type="ChEBI" id="CHEBI:57330"/>
        <dbReference type="ChEBI" id="CHEBI:57375"/>
    </reaction>
    <physiologicalReaction direction="left-to-right" evidence="19">
        <dbReference type="Rhea" id="RHEA:40172"/>
    </physiologicalReaction>
</comment>
<evidence type="ECO:0000313" key="32">
    <source>
        <dbReference type="Ensembl" id="ENSOTSP00005056383.2"/>
    </source>
</evidence>
<evidence type="ECO:0000313" key="33">
    <source>
        <dbReference type="Proteomes" id="UP000694402"/>
    </source>
</evidence>
<keyword evidence="5" id="KW-0597">Phosphoprotein</keyword>
<keyword evidence="7 25" id="KW-0274">FAD</keyword>
<dbReference type="GO" id="GO:0033540">
    <property type="term" value="P:fatty acid beta-oxidation using acyl-CoA oxidase"/>
    <property type="evidence" value="ECO:0007669"/>
    <property type="project" value="InterPro"/>
</dbReference>
<comment type="similarity">
    <text evidence="4 25">Belongs to the acyl-CoA oxidase family.</text>
</comment>
<evidence type="ECO:0000256" key="26">
    <source>
        <dbReference type="PIRSR" id="PIRSR000168-1"/>
    </source>
</evidence>
<evidence type="ECO:0000256" key="2">
    <source>
        <dbReference type="ARBA" id="ARBA00004275"/>
    </source>
</evidence>